<dbReference type="SMART" id="SM00388">
    <property type="entry name" value="HisKA"/>
    <property type="match status" value="1"/>
</dbReference>
<keyword evidence="6 12" id="KW-0812">Transmembrane</keyword>
<dbReference type="SUPFAM" id="SSF47384">
    <property type="entry name" value="Homodimeric domain of signal transducing histidine kinase"/>
    <property type="match status" value="1"/>
</dbReference>
<dbReference type="InterPro" id="IPR005467">
    <property type="entry name" value="His_kinase_dom"/>
</dbReference>
<evidence type="ECO:0000256" key="1">
    <source>
        <dbReference type="ARBA" id="ARBA00000085"/>
    </source>
</evidence>
<dbReference type="CDD" id="cd00075">
    <property type="entry name" value="HATPase"/>
    <property type="match status" value="1"/>
</dbReference>
<keyword evidence="9" id="KW-0902">Two-component regulatory system</keyword>
<dbReference type="PRINTS" id="PR00344">
    <property type="entry name" value="BCTRLSENSOR"/>
</dbReference>
<comment type="subcellular location">
    <subcellularLocation>
        <location evidence="2">Membrane</location>
    </subcellularLocation>
</comment>
<comment type="caution">
    <text evidence="15">The sequence shown here is derived from an EMBL/GenBank/DDBJ whole genome shotgun (WGS) entry which is preliminary data.</text>
</comment>
<evidence type="ECO:0000313" key="15">
    <source>
        <dbReference type="EMBL" id="MFD2521670.1"/>
    </source>
</evidence>
<dbReference type="EC" id="2.7.13.3" evidence="3"/>
<dbReference type="InterPro" id="IPR003594">
    <property type="entry name" value="HATPase_dom"/>
</dbReference>
<dbReference type="Gene3D" id="3.30.565.10">
    <property type="entry name" value="Histidine kinase-like ATPase, C-terminal domain"/>
    <property type="match status" value="1"/>
</dbReference>
<dbReference type="Gene3D" id="6.10.340.10">
    <property type="match status" value="1"/>
</dbReference>
<keyword evidence="8 12" id="KW-1133">Transmembrane helix</keyword>
<evidence type="ECO:0000313" key="16">
    <source>
        <dbReference type="Proteomes" id="UP001597510"/>
    </source>
</evidence>
<keyword evidence="15" id="KW-0067">ATP-binding</keyword>
<dbReference type="Pfam" id="PF00512">
    <property type="entry name" value="HisKA"/>
    <property type="match status" value="1"/>
</dbReference>
<feature type="transmembrane region" description="Helical" evidence="12">
    <location>
        <begin position="159"/>
        <end position="179"/>
    </location>
</feature>
<comment type="catalytic activity">
    <reaction evidence="1">
        <text>ATP + protein L-histidine = ADP + protein N-phospho-L-histidine.</text>
        <dbReference type="EC" id="2.7.13.3"/>
    </reaction>
</comment>
<evidence type="ECO:0000256" key="4">
    <source>
        <dbReference type="ARBA" id="ARBA00022553"/>
    </source>
</evidence>
<evidence type="ECO:0000256" key="3">
    <source>
        <dbReference type="ARBA" id="ARBA00012438"/>
    </source>
</evidence>
<dbReference type="PANTHER" id="PTHR45436:SF5">
    <property type="entry name" value="SENSOR HISTIDINE KINASE TRCS"/>
    <property type="match status" value="1"/>
</dbReference>
<evidence type="ECO:0000256" key="6">
    <source>
        <dbReference type="ARBA" id="ARBA00022692"/>
    </source>
</evidence>
<dbReference type="RefSeq" id="WP_340235925.1">
    <property type="nucleotide sequence ID" value="NZ_JBBEWC010000005.1"/>
</dbReference>
<dbReference type="PANTHER" id="PTHR45436">
    <property type="entry name" value="SENSOR HISTIDINE KINASE YKOH"/>
    <property type="match status" value="1"/>
</dbReference>
<dbReference type="Pfam" id="PF02518">
    <property type="entry name" value="HATPase_c"/>
    <property type="match status" value="1"/>
</dbReference>
<dbReference type="PROSITE" id="PS50109">
    <property type="entry name" value="HIS_KIN"/>
    <property type="match status" value="1"/>
</dbReference>
<reference evidence="16" key="1">
    <citation type="journal article" date="2019" name="Int. J. Syst. Evol. Microbiol.">
        <title>The Global Catalogue of Microorganisms (GCM) 10K type strain sequencing project: providing services to taxonomists for standard genome sequencing and annotation.</title>
        <authorList>
            <consortium name="The Broad Institute Genomics Platform"/>
            <consortium name="The Broad Institute Genome Sequencing Center for Infectious Disease"/>
            <person name="Wu L."/>
            <person name="Ma J."/>
        </authorList>
    </citation>
    <scope>NUCLEOTIDE SEQUENCE [LARGE SCALE GENOMIC DNA]</scope>
    <source>
        <strain evidence="16">KCTC 52344</strain>
    </source>
</reference>
<dbReference type="SMART" id="SM00304">
    <property type="entry name" value="HAMP"/>
    <property type="match status" value="1"/>
</dbReference>
<dbReference type="InterPro" id="IPR003661">
    <property type="entry name" value="HisK_dim/P_dom"/>
</dbReference>
<dbReference type="InterPro" id="IPR036097">
    <property type="entry name" value="HisK_dim/P_sf"/>
</dbReference>
<accession>A0ABW5J7V4</accession>
<dbReference type="Pfam" id="PF00672">
    <property type="entry name" value="HAMP"/>
    <property type="match status" value="1"/>
</dbReference>
<feature type="transmembrane region" description="Helical" evidence="12">
    <location>
        <begin position="12"/>
        <end position="30"/>
    </location>
</feature>
<keyword evidence="11" id="KW-0175">Coiled coil</keyword>
<dbReference type="SUPFAM" id="SSF55874">
    <property type="entry name" value="ATPase domain of HSP90 chaperone/DNA topoisomerase II/histidine kinase"/>
    <property type="match status" value="1"/>
</dbReference>
<dbReference type="GO" id="GO:0005524">
    <property type="term" value="F:ATP binding"/>
    <property type="evidence" value="ECO:0007669"/>
    <property type="project" value="UniProtKB-KW"/>
</dbReference>
<dbReference type="Gene3D" id="1.10.287.130">
    <property type="match status" value="1"/>
</dbReference>
<keyword evidence="5" id="KW-0808">Transferase</keyword>
<dbReference type="InterPro" id="IPR050428">
    <property type="entry name" value="TCS_sensor_his_kinase"/>
</dbReference>
<feature type="domain" description="HAMP" evidence="14">
    <location>
        <begin position="180"/>
        <end position="233"/>
    </location>
</feature>
<dbReference type="Proteomes" id="UP001597510">
    <property type="component" value="Unassembled WGS sequence"/>
</dbReference>
<dbReference type="PROSITE" id="PS50885">
    <property type="entry name" value="HAMP"/>
    <property type="match status" value="1"/>
</dbReference>
<evidence type="ECO:0000256" key="8">
    <source>
        <dbReference type="ARBA" id="ARBA00022989"/>
    </source>
</evidence>
<keyword evidence="15" id="KW-0547">Nucleotide-binding</keyword>
<protein>
    <recommendedName>
        <fullName evidence="3">histidine kinase</fullName>
        <ecNumber evidence="3">2.7.13.3</ecNumber>
    </recommendedName>
</protein>
<evidence type="ECO:0000256" key="7">
    <source>
        <dbReference type="ARBA" id="ARBA00022777"/>
    </source>
</evidence>
<dbReference type="CDD" id="cd06225">
    <property type="entry name" value="HAMP"/>
    <property type="match status" value="1"/>
</dbReference>
<dbReference type="InterPro" id="IPR036890">
    <property type="entry name" value="HATPase_C_sf"/>
</dbReference>
<evidence type="ECO:0000259" key="14">
    <source>
        <dbReference type="PROSITE" id="PS50885"/>
    </source>
</evidence>
<dbReference type="SUPFAM" id="SSF158472">
    <property type="entry name" value="HAMP domain-like"/>
    <property type="match status" value="1"/>
</dbReference>
<evidence type="ECO:0000256" key="2">
    <source>
        <dbReference type="ARBA" id="ARBA00004370"/>
    </source>
</evidence>
<dbReference type="InterPro" id="IPR003660">
    <property type="entry name" value="HAMP_dom"/>
</dbReference>
<dbReference type="CDD" id="cd00082">
    <property type="entry name" value="HisKA"/>
    <property type="match status" value="1"/>
</dbReference>
<sequence length="457" mass="52602">MKIVDRQPLRASLIVSILFGAFSIVIYNFYADFRQKEFLKILKQNAISRERLLADSTNLTPEILERIQTNPEFRMKGESTGIYSINGKAIYTSSEEEQLDTTLLKKVLKKREISIHDQDQEFDQVIFLYHIPETHQEVILSAAAIDDFGRAKQERLRDLLLVGTMIAILVIILMMRFFVKMDVKPIGQIADRMEQITAHDSNKRLPEARLQDEVGQMARTFNDLLDRLEFAYTQQRNFVSYVTHELRTPLTIMQGQAEVALMKTRTNEEYRQALESVKSEVQDMIKLVNELLELVRANADAHLVDLRQVRIDDLLWQARGQLIQKKQHYEINVTFGEVPDSEDITVMGNAALLKMAFMNIMENACKYSLEPICHVLIHARRKEVEVRFSDQGTGISEDDLQHIFKPFYRSVNTHDISGHGIGLPLTKRIIEIHRGKITIESEVGHGTTIIIILPTIE</sequence>
<proteinExistence type="predicted"/>
<dbReference type="EMBL" id="JBHULC010000011">
    <property type="protein sequence ID" value="MFD2521670.1"/>
    <property type="molecule type" value="Genomic_DNA"/>
</dbReference>
<organism evidence="15 16">
    <name type="scientific">Emticicia soli</name>
    <dbReference type="NCBI Taxonomy" id="2027878"/>
    <lineage>
        <taxon>Bacteria</taxon>
        <taxon>Pseudomonadati</taxon>
        <taxon>Bacteroidota</taxon>
        <taxon>Cytophagia</taxon>
        <taxon>Cytophagales</taxon>
        <taxon>Leadbetterellaceae</taxon>
        <taxon>Emticicia</taxon>
    </lineage>
</organism>
<feature type="domain" description="Histidine kinase" evidence="13">
    <location>
        <begin position="241"/>
        <end position="457"/>
    </location>
</feature>
<gene>
    <name evidence="15" type="ORF">ACFSR2_12310</name>
</gene>
<keyword evidence="7" id="KW-0418">Kinase</keyword>
<keyword evidence="16" id="KW-1185">Reference proteome</keyword>
<evidence type="ECO:0000256" key="11">
    <source>
        <dbReference type="SAM" id="Coils"/>
    </source>
</evidence>
<evidence type="ECO:0000259" key="13">
    <source>
        <dbReference type="PROSITE" id="PS50109"/>
    </source>
</evidence>
<evidence type="ECO:0000256" key="9">
    <source>
        <dbReference type="ARBA" id="ARBA00023012"/>
    </source>
</evidence>
<evidence type="ECO:0000256" key="5">
    <source>
        <dbReference type="ARBA" id="ARBA00022679"/>
    </source>
</evidence>
<name>A0ABW5J7V4_9BACT</name>
<keyword evidence="4" id="KW-0597">Phosphoprotein</keyword>
<dbReference type="InterPro" id="IPR004358">
    <property type="entry name" value="Sig_transdc_His_kin-like_C"/>
</dbReference>
<dbReference type="SMART" id="SM00387">
    <property type="entry name" value="HATPase_c"/>
    <property type="match status" value="1"/>
</dbReference>
<evidence type="ECO:0000256" key="10">
    <source>
        <dbReference type="ARBA" id="ARBA00023136"/>
    </source>
</evidence>
<evidence type="ECO:0000256" key="12">
    <source>
        <dbReference type="SAM" id="Phobius"/>
    </source>
</evidence>
<keyword evidence="10 12" id="KW-0472">Membrane</keyword>
<feature type="coiled-coil region" evidence="11">
    <location>
        <begin position="267"/>
        <end position="294"/>
    </location>
</feature>